<dbReference type="Proteomes" id="UP000646365">
    <property type="component" value="Unassembled WGS sequence"/>
</dbReference>
<gene>
    <name evidence="4" type="primary">vreR</name>
    <name evidence="4" type="ORF">GCM10011611_25430</name>
</gene>
<keyword evidence="1" id="KW-1133">Transmembrane helix</keyword>
<dbReference type="Pfam" id="PF16220">
    <property type="entry name" value="DUF4880"/>
    <property type="match status" value="1"/>
</dbReference>
<dbReference type="Gene3D" id="3.55.50.30">
    <property type="match status" value="1"/>
</dbReference>
<evidence type="ECO:0000256" key="1">
    <source>
        <dbReference type="SAM" id="Phobius"/>
    </source>
</evidence>
<feature type="transmembrane region" description="Helical" evidence="1">
    <location>
        <begin position="86"/>
        <end position="105"/>
    </location>
</feature>
<dbReference type="PANTHER" id="PTHR30273:SF2">
    <property type="entry name" value="PROTEIN FECR"/>
    <property type="match status" value="1"/>
</dbReference>
<dbReference type="InterPro" id="IPR006860">
    <property type="entry name" value="FecR"/>
</dbReference>
<dbReference type="InterPro" id="IPR012373">
    <property type="entry name" value="Ferrdict_sens_TM"/>
</dbReference>
<evidence type="ECO:0000259" key="2">
    <source>
        <dbReference type="Pfam" id="PF04773"/>
    </source>
</evidence>
<comment type="caution">
    <text evidence="4">The sequence shown here is derived from an EMBL/GenBank/DDBJ whole genome shotgun (WGS) entry which is preliminary data.</text>
</comment>
<dbReference type="EMBL" id="BMJQ01000006">
    <property type="protein sequence ID" value="GGF18428.1"/>
    <property type="molecule type" value="Genomic_DNA"/>
</dbReference>
<keyword evidence="1" id="KW-0812">Transmembrane</keyword>
<keyword evidence="1" id="KW-0472">Membrane</keyword>
<organism evidence="4 5">
    <name type="scientific">Aliidongia dinghuensis</name>
    <dbReference type="NCBI Taxonomy" id="1867774"/>
    <lineage>
        <taxon>Bacteria</taxon>
        <taxon>Pseudomonadati</taxon>
        <taxon>Pseudomonadota</taxon>
        <taxon>Alphaproteobacteria</taxon>
        <taxon>Rhodospirillales</taxon>
        <taxon>Dongiaceae</taxon>
        <taxon>Aliidongia</taxon>
    </lineage>
</organism>
<dbReference type="PANTHER" id="PTHR30273">
    <property type="entry name" value="PERIPLASMIC SIGNAL SENSOR AND SIGMA FACTOR ACTIVATOR FECR-RELATED"/>
    <property type="match status" value="1"/>
</dbReference>
<reference evidence="4" key="1">
    <citation type="journal article" date="2014" name="Int. J. Syst. Evol. Microbiol.">
        <title>Complete genome sequence of Corynebacterium casei LMG S-19264T (=DSM 44701T), isolated from a smear-ripened cheese.</title>
        <authorList>
            <consortium name="US DOE Joint Genome Institute (JGI-PGF)"/>
            <person name="Walter F."/>
            <person name="Albersmeier A."/>
            <person name="Kalinowski J."/>
            <person name="Ruckert C."/>
        </authorList>
    </citation>
    <scope>NUCLEOTIDE SEQUENCE</scope>
    <source>
        <strain evidence="4">CGMCC 1.15725</strain>
    </source>
</reference>
<dbReference type="InterPro" id="IPR032623">
    <property type="entry name" value="FecR_N"/>
</dbReference>
<proteinExistence type="predicted"/>
<dbReference type="RefSeq" id="WP_189046229.1">
    <property type="nucleotide sequence ID" value="NZ_BMJQ01000006.1"/>
</dbReference>
<feature type="domain" description="FecR protein" evidence="2">
    <location>
        <begin position="121"/>
        <end position="212"/>
    </location>
</feature>
<dbReference type="GO" id="GO:0016989">
    <property type="term" value="F:sigma factor antagonist activity"/>
    <property type="evidence" value="ECO:0007669"/>
    <property type="project" value="TreeGrafter"/>
</dbReference>
<dbReference type="AlphaFoldDB" id="A0A8J2YT93"/>
<name>A0A8J2YT93_9PROT</name>
<evidence type="ECO:0000313" key="4">
    <source>
        <dbReference type="EMBL" id="GGF18428.1"/>
    </source>
</evidence>
<evidence type="ECO:0000313" key="5">
    <source>
        <dbReference type="Proteomes" id="UP000646365"/>
    </source>
</evidence>
<evidence type="ECO:0000259" key="3">
    <source>
        <dbReference type="Pfam" id="PF16220"/>
    </source>
</evidence>
<protein>
    <submittedName>
        <fullName evidence="4">Sigma factor regulator VreR</fullName>
    </submittedName>
</protein>
<accession>A0A8J2YT93</accession>
<feature type="domain" description="FecR N-terminal" evidence="3">
    <location>
        <begin position="14"/>
        <end position="56"/>
    </location>
</feature>
<dbReference type="PIRSF" id="PIRSF018266">
    <property type="entry name" value="FecR"/>
    <property type="match status" value="1"/>
</dbReference>
<dbReference type="Pfam" id="PF04773">
    <property type="entry name" value="FecR"/>
    <property type="match status" value="1"/>
</dbReference>
<keyword evidence="5" id="KW-1185">Reference proteome</keyword>
<reference evidence="4" key="2">
    <citation type="submission" date="2020-09" db="EMBL/GenBank/DDBJ databases">
        <authorList>
            <person name="Sun Q."/>
            <person name="Zhou Y."/>
        </authorList>
    </citation>
    <scope>NUCLEOTIDE SEQUENCE</scope>
    <source>
        <strain evidence="4">CGMCC 1.15725</strain>
    </source>
</reference>
<sequence>MIEADDRREEMLQREALAWVTRIGLGNATKDELATLRRWRDTSPAHAAALARAGRLWRELGSPVEALARVGTATAPARARRPSRRAVLGGAVTVGAAASAAVLMLRPPFGLWPSLAELEADYRTGTGERRRLALSDAVSIEMNTQTSVTVHPAADGAGVELISGEAAVTVIPSAVGPFVVSAAGGRMRATQATFNVRRTGAAVCVTCIDGEVAVEQGDQTLRVGPARQVSYGGERLGEIATADPAAVVAWREGMLVFHDTPLAEVIDEVNRYRPGRIVLLDAALGRRLVTARFELARLDTVMGQIRHVFGASIRTLPGGLVLVG</sequence>
<dbReference type="Gene3D" id="2.60.120.1440">
    <property type="match status" value="1"/>
</dbReference>